<feature type="region of interest" description="Disordered" evidence="6">
    <location>
        <begin position="313"/>
        <end position="456"/>
    </location>
</feature>
<evidence type="ECO:0000256" key="2">
    <source>
        <dbReference type="ARBA" id="ARBA00023015"/>
    </source>
</evidence>
<proteinExistence type="inferred from homology"/>
<keyword evidence="4" id="KW-0238">DNA-binding</keyword>
<keyword evidence="5" id="KW-0804">Transcription</keyword>
<accession>A0A1T4WSV0</accession>
<evidence type="ECO:0000313" key="8">
    <source>
        <dbReference type="EMBL" id="SKA79915.1"/>
    </source>
</evidence>
<comment type="similarity">
    <text evidence="1">Belongs to the sigma-70 factor family. ECF subfamily.</text>
</comment>
<dbReference type="GO" id="GO:0003677">
    <property type="term" value="F:DNA binding"/>
    <property type="evidence" value="ECO:0007669"/>
    <property type="project" value="UniProtKB-KW"/>
</dbReference>
<dbReference type="SUPFAM" id="SSF88659">
    <property type="entry name" value="Sigma3 and sigma4 domains of RNA polymerase sigma factors"/>
    <property type="match status" value="1"/>
</dbReference>
<dbReference type="SUPFAM" id="SSF88946">
    <property type="entry name" value="Sigma2 domain of RNA polymerase sigma factors"/>
    <property type="match status" value="1"/>
</dbReference>
<evidence type="ECO:0000313" key="9">
    <source>
        <dbReference type="Proteomes" id="UP000189735"/>
    </source>
</evidence>
<dbReference type="Pfam" id="PF13490">
    <property type="entry name" value="zf-HC2"/>
    <property type="match status" value="1"/>
</dbReference>
<dbReference type="GO" id="GO:0016987">
    <property type="term" value="F:sigma factor activity"/>
    <property type="evidence" value="ECO:0007669"/>
    <property type="project" value="UniProtKB-KW"/>
</dbReference>
<keyword evidence="3" id="KW-0731">Sigma factor</keyword>
<evidence type="ECO:0000256" key="6">
    <source>
        <dbReference type="SAM" id="MobiDB-lite"/>
    </source>
</evidence>
<evidence type="ECO:0000256" key="5">
    <source>
        <dbReference type="ARBA" id="ARBA00023163"/>
    </source>
</evidence>
<evidence type="ECO:0000256" key="4">
    <source>
        <dbReference type="ARBA" id="ARBA00023125"/>
    </source>
</evidence>
<organism evidence="8 9">
    <name type="scientific">Agreia bicolorata</name>
    <dbReference type="NCBI Taxonomy" id="110935"/>
    <lineage>
        <taxon>Bacteria</taxon>
        <taxon>Bacillati</taxon>
        <taxon>Actinomycetota</taxon>
        <taxon>Actinomycetes</taxon>
        <taxon>Micrococcales</taxon>
        <taxon>Microbacteriaceae</taxon>
        <taxon>Agreia</taxon>
    </lineage>
</organism>
<gene>
    <name evidence="8" type="ORF">SAMN06295879_0140</name>
</gene>
<dbReference type="InterPro" id="IPR013325">
    <property type="entry name" value="RNA_pol_sigma_r2"/>
</dbReference>
<dbReference type="InterPro" id="IPR036388">
    <property type="entry name" value="WH-like_DNA-bd_sf"/>
</dbReference>
<dbReference type="RefSeq" id="WP_078712988.1">
    <property type="nucleotide sequence ID" value="NZ_FUYG01000001.1"/>
</dbReference>
<evidence type="ECO:0000256" key="1">
    <source>
        <dbReference type="ARBA" id="ARBA00010641"/>
    </source>
</evidence>
<feature type="compositionally biased region" description="Pro residues" evidence="6">
    <location>
        <begin position="393"/>
        <end position="403"/>
    </location>
</feature>
<feature type="compositionally biased region" description="Polar residues" evidence="6">
    <location>
        <begin position="324"/>
        <end position="347"/>
    </location>
</feature>
<dbReference type="InterPro" id="IPR013324">
    <property type="entry name" value="RNA_pol_sigma_r3/r4-like"/>
</dbReference>
<dbReference type="EMBL" id="FUYG01000001">
    <property type="protein sequence ID" value="SKA79915.1"/>
    <property type="molecule type" value="Genomic_DNA"/>
</dbReference>
<evidence type="ECO:0000256" key="3">
    <source>
        <dbReference type="ARBA" id="ARBA00023082"/>
    </source>
</evidence>
<dbReference type="Gene3D" id="1.10.1740.10">
    <property type="match status" value="1"/>
</dbReference>
<dbReference type="Gene3D" id="1.10.10.10">
    <property type="entry name" value="Winged helix-like DNA-binding domain superfamily/Winged helix DNA-binding domain"/>
    <property type="match status" value="1"/>
</dbReference>
<protein>
    <submittedName>
        <fullName evidence="8">RNA polymerase sigma factor, sigma-70 family</fullName>
    </submittedName>
</protein>
<dbReference type="InterPro" id="IPR027383">
    <property type="entry name" value="Znf_put"/>
</dbReference>
<dbReference type="AlphaFoldDB" id="A0A1T4WSV0"/>
<evidence type="ECO:0000259" key="7">
    <source>
        <dbReference type="Pfam" id="PF13490"/>
    </source>
</evidence>
<dbReference type="InterPro" id="IPR039425">
    <property type="entry name" value="RNA_pol_sigma-70-like"/>
</dbReference>
<dbReference type="GO" id="GO:0006352">
    <property type="term" value="P:DNA-templated transcription initiation"/>
    <property type="evidence" value="ECO:0007669"/>
    <property type="project" value="InterPro"/>
</dbReference>
<sequence>MKDLTALSDMALVSETRRGHTNSYAVLWQRHVGAAMNMARSFTSIDADDVVAEAFTLIYTAIRKGEGPTSAFRPYLFTTLRNVAAGWGRAHRAISMDNLDQFADWESQKDTFDGLLDKSLTATAFNSLPRRWQEVLWYCDVESMPPREVGSLLGMRPNAVSALAIRAREGLRVAWIRAHLSSTDTEPECSRTIERLPGWARGTLTVAMGERVNMHLERCRRCRDIADEASTVNTRLALVLLPLTVGAAGATAYLATDSGSSAAAVSLAYAQPEFPLPSIPHGEGTRTGIVASLTAAGASVLVAGGLSIALSLGPAPAGSESESRSQAPANPSLETTQEPAPVTQLSIDQPPAPSPSQAPDVINSDEPHATTADPDPEPEPKSSPASADSAPLDPGPGPTPDDPPVAFDSEPPAADPPAEHPVTMAPADPAITTAPQVPIDAVPDGENAETMPAEPEAALISTVDIVDSWARGLY</sequence>
<name>A0A1T4WSV0_9MICO</name>
<reference evidence="9" key="1">
    <citation type="submission" date="2017-02" db="EMBL/GenBank/DDBJ databases">
        <authorList>
            <person name="Varghese N."/>
            <person name="Submissions S."/>
        </authorList>
    </citation>
    <scope>NUCLEOTIDE SEQUENCE [LARGE SCALE GENOMIC DNA]</scope>
    <source>
        <strain evidence="9">VKM Ac-2052</strain>
    </source>
</reference>
<feature type="compositionally biased region" description="Low complexity" evidence="6">
    <location>
        <begin position="382"/>
        <end position="392"/>
    </location>
</feature>
<keyword evidence="2" id="KW-0805">Transcription regulation</keyword>
<dbReference type="InterPro" id="IPR014284">
    <property type="entry name" value="RNA_pol_sigma-70_dom"/>
</dbReference>
<feature type="domain" description="Putative zinc-finger" evidence="7">
    <location>
        <begin position="189"/>
        <end position="223"/>
    </location>
</feature>
<dbReference type="PANTHER" id="PTHR43133:SF8">
    <property type="entry name" value="RNA POLYMERASE SIGMA FACTOR HI_1459-RELATED"/>
    <property type="match status" value="1"/>
</dbReference>
<dbReference type="PANTHER" id="PTHR43133">
    <property type="entry name" value="RNA POLYMERASE ECF-TYPE SIGMA FACTO"/>
    <property type="match status" value="1"/>
</dbReference>
<dbReference type="NCBIfam" id="TIGR02937">
    <property type="entry name" value="sigma70-ECF"/>
    <property type="match status" value="1"/>
</dbReference>
<dbReference type="Proteomes" id="UP000189735">
    <property type="component" value="Unassembled WGS sequence"/>
</dbReference>